<reference evidence="9" key="1">
    <citation type="submission" date="2022-03" db="EMBL/GenBank/DDBJ databases">
        <title>Identification of a novel bacterium isolated from mangrove sediments.</title>
        <authorList>
            <person name="Pan X."/>
        </authorList>
    </citation>
    <scope>NUCLEOTIDE SEQUENCE</scope>
    <source>
        <strain evidence="9">B2637</strain>
    </source>
</reference>
<dbReference type="InterPro" id="IPR005490">
    <property type="entry name" value="LD_TPept_cat_dom"/>
</dbReference>
<evidence type="ECO:0000313" key="10">
    <source>
        <dbReference type="Proteomes" id="UP001162802"/>
    </source>
</evidence>
<keyword evidence="6 7" id="KW-0961">Cell wall biogenesis/degradation</keyword>
<evidence type="ECO:0000256" key="3">
    <source>
        <dbReference type="ARBA" id="ARBA00022679"/>
    </source>
</evidence>
<protein>
    <submittedName>
        <fullName evidence="9">L,D-transpeptidase family protein</fullName>
    </submittedName>
</protein>
<organism evidence="9 10">
    <name type="scientific">Novosphingobium mangrovi</name>
    <name type="common">ex Hu et al. 2023</name>
    <dbReference type="NCBI Taxonomy" id="2930094"/>
    <lineage>
        <taxon>Bacteria</taxon>
        <taxon>Pseudomonadati</taxon>
        <taxon>Pseudomonadota</taxon>
        <taxon>Alphaproteobacteria</taxon>
        <taxon>Sphingomonadales</taxon>
        <taxon>Sphingomonadaceae</taxon>
        <taxon>Novosphingobium</taxon>
    </lineage>
</organism>
<proteinExistence type="inferred from homology"/>
<dbReference type="Pfam" id="PF20142">
    <property type="entry name" value="Scaffold"/>
    <property type="match status" value="1"/>
</dbReference>
<keyword evidence="4 7" id="KW-0133">Cell shape</keyword>
<dbReference type="PROSITE" id="PS52029">
    <property type="entry name" value="LD_TPASE"/>
    <property type="match status" value="1"/>
</dbReference>
<name>A0ABT0AG75_9SPHN</name>
<comment type="similarity">
    <text evidence="2">Belongs to the YkuD family.</text>
</comment>
<evidence type="ECO:0000259" key="8">
    <source>
        <dbReference type="PROSITE" id="PS52029"/>
    </source>
</evidence>
<comment type="caution">
    <text evidence="9">The sequence shown here is derived from an EMBL/GenBank/DDBJ whole genome shotgun (WGS) entry which is preliminary data.</text>
</comment>
<dbReference type="Pfam" id="PF01471">
    <property type="entry name" value="PG_binding_1"/>
    <property type="match status" value="1"/>
</dbReference>
<dbReference type="PANTHER" id="PTHR41533">
    <property type="entry name" value="L,D-TRANSPEPTIDASE HI_1667-RELATED"/>
    <property type="match status" value="1"/>
</dbReference>
<dbReference type="InterPro" id="IPR036366">
    <property type="entry name" value="PGBDSf"/>
</dbReference>
<feature type="active site" description="Proton donor/acceptor" evidence="7">
    <location>
        <position position="359"/>
    </location>
</feature>
<feature type="active site" description="Nucleophile" evidence="7">
    <location>
        <position position="378"/>
    </location>
</feature>
<dbReference type="PANTHER" id="PTHR41533:SF2">
    <property type="entry name" value="BLR7131 PROTEIN"/>
    <property type="match status" value="1"/>
</dbReference>
<dbReference type="Gene3D" id="1.10.101.10">
    <property type="entry name" value="PGBD-like superfamily/PGBD"/>
    <property type="match status" value="1"/>
</dbReference>
<dbReference type="SUPFAM" id="SSF141523">
    <property type="entry name" value="L,D-transpeptidase catalytic domain-like"/>
    <property type="match status" value="1"/>
</dbReference>
<evidence type="ECO:0000256" key="6">
    <source>
        <dbReference type="ARBA" id="ARBA00023316"/>
    </source>
</evidence>
<dbReference type="Proteomes" id="UP001162802">
    <property type="component" value="Unassembled WGS sequence"/>
</dbReference>
<keyword evidence="3" id="KW-0808">Transferase</keyword>
<evidence type="ECO:0000256" key="1">
    <source>
        <dbReference type="ARBA" id="ARBA00004752"/>
    </source>
</evidence>
<sequence>MARTGILPLIGAAALAGCSGTSEAEGEARWTSGSIEDLREAIGERAEHGLDRVRFEVPEDAGSAAGQTAMTKAALLYASALARGASDPGELYEVYTVPRNDPDLKAGLAKALAEGDVDDWLDSLAPHDGAYEALSKAYLALADKKAAPSPEIPVPEEPLEAGDEDPRVPAIARQLAASGYLSGAVGRAAGQRYSEEMVAAVKRMQADYGIDPDGIIGKDALEILNFSDADRARALAVAMERLRWLERKAPDTRIDVNTATGRLTYWREGKVADRRKAVVGEPGHETPQLGSPIYRLVANPTWTVPRSIEENELAGKGAAYLRANNMARKDGWIVQQSGPENSLGLVKFDMKNDHAIYLHDTPAKALFDEVQRQRSHGCVRVEDALGFAALIASHAGLSEEWTAARETGEETFVALPREIPVRLLYQTVVLDEEGTPSVHADPYDWDTRVARKLGFGERARHVLKAGAQDVGP</sequence>
<evidence type="ECO:0000256" key="5">
    <source>
        <dbReference type="ARBA" id="ARBA00022984"/>
    </source>
</evidence>
<feature type="domain" description="L,D-TPase catalytic" evidence="8">
    <location>
        <begin position="252"/>
        <end position="402"/>
    </location>
</feature>
<dbReference type="SUPFAM" id="SSF47090">
    <property type="entry name" value="PGBD-like"/>
    <property type="match status" value="1"/>
</dbReference>
<comment type="pathway">
    <text evidence="1 7">Cell wall biogenesis; peptidoglycan biosynthesis.</text>
</comment>
<dbReference type="InterPro" id="IPR038063">
    <property type="entry name" value="Transpep_catalytic_dom"/>
</dbReference>
<evidence type="ECO:0000256" key="4">
    <source>
        <dbReference type="ARBA" id="ARBA00022960"/>
    </source>
</evidence>
<keyword evidence="10" id="KW-1185">Reference proteome</keyword>
<evidence type="ECO:0000256" key="2">
    <source>
        <dbReference type="ARBA" id="ARBA00005992"/>
    </source>
</evidence>
<accession>A0ABT0AG75</accession>
<dbReference type="InterPro" id="IPR036365">
    <property type="entry name" value="PGBD-like_sf"/>
</dbReference>
<dbReference type="InterPro" id="IPR002477">
    <property type="entry name" value="Peptidoglycan-bd-like"/>
</dbReference>
<dbReference type="PROSITE" id="PS51257">
    <property type="entry name" value="PROKAR_LIPOPROTEIN"/>
    <property type="match status" value="1"/>
</dbReference>
<dbReference type="InterPro" id="IPR052905">
    <property type="entry name" value="LD-transpeptidase_YkuD-like"/>
</dbReference>
<dbReference type="EMBL" id="JALHAT010000034">
    <property type="protein sequence ID" value="MCJ1962171.1"/>
    <property type="molecule type" value="Genomic_DNA"/>
</dbReference>
<dbReference type="CDD" id="cd16913">
    <property type="entry name" value="YkuD_like"/>
    <property type="match status" value="1"/>
</dbReference>
<dbReference type="Gene3D" id="2.40.440.10">
    <property type="entry name" value="L,D-transpeptidase catalytic domain-like"/>
    <property type="match status" value="1"/>
</dbReference>
<dbReference type="Pfam" id="PF03734">
    <property type="entry name" value="YkuD"/>
    <property type="match status" value="1"/>
</dbReference>
<dbReference type="InterPro" id="IPR045380">
    <property type="entry name" value="LD_TPept_scaffold_dom"/>
</dbReference>
<evidence type="ECO:0000313" key="9">
    <source>
        <dbReference type="EMBL" id="MCJ1962171.1"/>
    </source>
</evidence>
<keyword evidence="5 7" id="KW-0573">Peptidoglycan synthesis</keyword>
<gene>
    <name evidence="9" type="ORF">MTR65_15865</name>
</gene>
<evidence type="ECO:0000256" key="7">
    <source>
        <dbReference type="PROSITE-ProRule" id="PRU01373"/>
    </source>
</evidence>